<protein>
    <recommendedName>
        <fullName evidence="3">Fumarylacetoacetase-like C-terminal domain-containing protein</fullName>
    </recommendedName>
</protein>
<comment type="similarity">
    <text evidence="1">Belongs to the FAH family.</text>
</comment>
<sequence>MSWLRLIRFEDKAGRVQFGEPVVDNADDVKVLLEQGRLSAKVLAGDGPFDLEPTFQETTTVKLLLPLLYPNDVPIIKCIGLNYVKHIQEAGRTPPPFPSFFIKPKTSIASHDEDIPIPKVCQDHQIDWEGELCIVIGKTGKNIQEHEALDYVAGYVVSNDVSSRKWQRDPAYAGGVPQWCFSKGFDKWAPLGSVLVSPKVLGNADNLALQTLVDGEVMQDSNTSDLLFGVEKVVSFISQGTTLEKGTVVMTGTPSGVGMGRNPQVFLEDGQVVEVKIEQLGSIKNRMRFE</sequence>
<dbReference type="AlphaFoldDB" id="A0A7H8QXC7"/>
<dbReference type="RefSeq" id="XP_035344942.1">
    <property type="nucleotide sequence ID" value="XM_035489049.1"/>
</dbReference>
<proteinExistence type="inferred from homology"/>
<dbReference type="OrthoDB" id="411064at2759"/>
<dbReference type="InterPro" id="IPR036663">
    <property type="entry name" value="Fumarylacetoacetase_C_sf"/>
</dbReference>
<organism evidence="4 5">
    <name type="scientific">Talaromyces rugulosus</name>
    <name type="common">Penicillium rugulosum</name>
    <dbReference type="NCBI Taxonomy" id="121627"/>
    <lineage>
        <taxon>Eukaryota</taxon>
        <taxon>Fungi</taxon>
        <taxon>Dikarya</taxon>
        <taxon>Ascomycota</taxon>
        <taxon>Pezizomycotina</taxon>
        <taxon>Eurotiomycetes</taxon>
        <taxon>Eurotiomycetidae</taxon>
        <taxon>Eurotiales</taxon>
        <taxon>Trichocomaceae</taxon>
        <taxon>Talaromyces</taxon>
        <taxon>Talaromyces sect. Islandici</taxon>
    </lineage>
</organism>
<dbReference type="PANTHER" id="PTHR11820:SF100">
    <property type="entry name" value="FUMARYLACETOACETATE HYDROLASE FAMILY PROTEIN (AFU_ORTHOLOGUE AFUA_4G01490)"/>
    <property type="match status" value="1"/>
</dbReference>
<dbReference type="Gene3D" id="3.90.850.10">
    <property type="entry name" value="Fumarylacetoacetase-like, C-terminal domain"/>
    <property type="match status" value="1"/>
</dbReference>
<dbReference type="PANTHER" id="PTHR11820">
    <property type="entry name" value="ACYLPYRUVASE"/>
    <property type="match status" value="1"/>
</dbReference>
<dbReference type="SUPFAM" id="SSF56529">
    <property type="entry name" value="FAH"/>
    <property type="match status" value="1"/>
</dbReference>
<dbReference type="InterPro" id="IPR011234">
    <property type="entry name" value="Fumarylacetoacetase-like_C"/>
</dbReference>
<evidence type="ECO:0000256" key="1">
    <source>
        <dbReference type="ARBA" id="ARBA00010211"/>
    </source>
</evidence>
<keyword evidence="5" id="KW-1185">Reference proteome</keyword>
<dbReference type="KEGG" id="trg:TRUGW13939_05891"/>
<dbReference type="Proteomes" id="UP000509510">
    <property type="component" value="Chromosome III"/>
</dbReference>
<reference evidence="5" key="1">
    <citation type="submission" date="2020-06" db="EMBL/GenBank/DDBJ databases">
        <title>A chromosome-scale genome assembly of Talaromyces rugulosus W13939.</title>
        <authorList>
            <person name="Wang B."/>
            <person name="Guo L."/>
            <person name="Ye K."/>
            <person name="Wang L."/>
        </authorList>
    </citation>
    <scope>NUCLEOTIDE SEQUENCE [LARGE SCALE GENOMIC DNA]</scope>
    <source>
        <strain evidence="5">W13939</strain>
    </source>
</reference>
<dbReference type="Pfam" id="PF01557">
    <property type="entry name" value="FAA_hydrolase"/>
    <property type="match status" value="1"/>
</dbReference>
<feature type="domain" description="Fumarylacetoacetase-like C-terminal" evidence="3">
    <location>
        <begin position="77"/>
        <end position="287"/>
    </location>
</feature>
<dbReference type="EMBL" id="CP055900">
    <property type="protein sequence ID" value="QKX58764.1"/>
    <property type="molecule type" value="Genomic_DNA"/>
</dbReference>
<dbReference type="GO" id="GO:0046872">
    <property type="term" value="F:metal ion binding"/>
    <property type="evidence" value="ECO:0007669"/>
    <property type="project" value="UniProtKB-KW"/>
</dbReference>
<dbReference type="FunFam" id="3.90.850.10:FF:000002">
    <property type="entry name" value="2-hydroxyhepta-2,4-diene-1,7-dioate isomerase"/>
    <property type="match status" value="1"/>
</dbReference>
<evidence type="ECO:0000256" key="2">
    <source>
        <dbReference type="ARBA" id="ARBA00022723"/>
    </source>
</evidence>
<name>A0A7H8QXC7_TALRU</name>
<dbReference type="GO" id="GO:0006107">
    <property type="term" value="P:oxaloacetate metabolic process"/>
    <property type="evidence" value="ECO:0007669"/>
    <property type="project" value="UniProtKB-ARBA"/>
</dbReference>
<dbReference type="GO" id="GO:0050163">
    <property type="term" value="F:oxaloacetate tautomerase activity"/>
    <property type="evidence" value="ECO:0007669"/>
    <property type="project" value="UniProtKB-ARBA"/>
</dbReference>
<dbReference type="GeneID" id="55993388"/>
<evidence type="ECO:0000313" key="4">
    <source>
        <dbReference type="EMBL" id="QKX58764.1"/>
    </source>
</evidence>
<keyword evidence="2" id="KW-0479">Metal-binding</keyword>
<accession>A0A7H8QXC7</accession>
<gene>
    <name evidence="4" type="ORF">TRUGW13939_05891</name>
</gene>
<evidence type="ECO:0000313" key="5">
    <source>
        <dbReference type="Proteomes" id="UP000509510"/>
    </source>
</evidence>
<evidence type="ECO:0000259" key="3">
    <source>
        <dbReference type="Pfam" id="PF01557"/>
    </source>
</evidence>